<comment type="caution">
    <text evidence="6">The sequence shown here is derived from an EMBL/GenBank/DDBJ whole genome shotgun (WGS) entry which is preliminary data.</text>
</comment>
<dbReference type="InterPro" id="IPR001881">
    <property type="entry name" value="EGF-like_Ca-bd_dom"/>
</dbReference>
<dbReference type="Gene3D" id="2.10.25.10">
    <property type="entry name" value="Laminin"/>
    <property type="match status" value="2"/>
</dbReference>
<dbReference type="PROSITE" id="PS01186">
    <property type="entry name" value="EGF_2"/>
    <property type="match status" value="1"/>
</dbReference>
<dbReference type="InterPro" id="IPR018097">
    <property type="entry name" value="EGF_Ca-bd_CS"/>
</dbReference>
<gene>
    <name evidence="6" type="ORF">EGW08_020996</name>
</gene>
<dbReference type="Proteomes" id="UP000271974">
    <property type="component" value="Unassembled WGS sequence"/>
</dbReference>
<dbReference type="InterPro" id="IPR000742">
    <property type="entry name" value="EGF"/>
</dbReference>
<dbReference type="PANTHER" id="PTHR24034:SF209">
    <property type="entry name" value="EGF-LIKE DOMAIN-CONTAINING PROTEIN"/>
    <property type="match status" value="1"/>
</dbReference>
<dbReference type="SUPFAM" id="SSF57196">
    <property type="entry name" value="EGF/Laminin"/>
    <property type="match status" value="2"/>
</dbReference>
<keyword evidence="4" id="KW-1015">Disulfide bond</keyword>
<dbReference type="GO" id="GO:0005509">
    <property type="term" value="F:calcium ion binding"/>
    <property type="evidence" value="ECO:0007669"/>
    <property type="project" value="InterPro"/>
</dbReference>
<keyword evidence="2" id="KW-0732">Signal</keyword>
<evidence type="ECO:0000256" key="3">
    <source>
        <dbReference type="ARBA" id="ARBA00022737"/>
    </source>
</evidence>
<dbReference type="Pfam" id="PF14670">
    <property type="entry name" value="FXa_inhibition"/>
    <property type="match status" value="1"/>
</dbReference>
<dbReference type="PROSITE" id="PS01187">
    <property type="entry name" value="EGF_CA"/>
    <property type="match status" value="1"/>
</dbReference>
<feature type="domain" description="EGF-like" evidence="5">
    <location>
        <begin position="109"/>
        <end position="124"/>
    </location>
</feature>
<evidence type="ECO:0000256" key="1">
    <source>
        <dbReference type="ARBA" id="ARBA00022536"/>
    </source>
</evidence>
<protein>
    <recommendedName>
        <fullName evidence="5">EGF-like domain-containing protein</fullName>
    </recommendedName>
</protein>
<evidence type="ECO:0000256" key="2">
    <source>
        <dbReference type="ARBA" id="ARBA00022729"/>
    </source>
</evidence>
<dbReference type="EMBL" id="RQTK01001248">
    <property type="protein sequence ID" value="RUS71245.1"/>
    <property type="molecule type" value="Genomic_DNA"/>
</dbReference>
<evidence type="ECO:0000256" key="4">
    <source>
        <dbReference type="ARBA" id="ARBA00023157"/>
    </source>
</evidence>
<dbReference type="AlphaFoldDB" id="A0A433SPS3"/>
<keyword evidence="3" id="KW-0677">Repeat</keyword>
<dbReference type="FunFam" id="2.10.25.10:FF:000037">
    <property type="entry name" value="Signal peptide, CUB domain and EGF-like domain-containing 2"/>
    <property type="match status" value="1"/>
</dbReference>
<dbReference type="SMART" id="SM00179">
    <property type="entry name" value="EGF_CA"/>
    <property type="match status" value="2"/>
</dbReference>
<dbReference type="SMART" id="SM00181">
    <property type="entry name" value="EGF"/>
    <property type="match status" value="2"/>
</dbReference>
<accession>A0A433SPS3</accession>
<evidence type="ECO:0000313" key="6">
    <source>
        <dbReference type="EMBL" id="RUS71245.1"/>
    </source>
</evidence>
<dbReference type="PANTHER" id="PTHR24034">
    <property type="entry name" value="EGF-LIKE DOMAIN-CONTAINING PROTEIN"/>
    <property type="match status" value="1"/>
</dbReference>
<organism evidence="6 7">
    <name type="scientific">Elysia chlorotica</name>
    <name type="common">Eastern emerald elysia</name>
    <name type="synonym">Sea slug</name>
    <dbReference type="NCBI Taxonomy" id="188477"/>
    <lineage>
        <taxon>Eukaryota</taxon>
        <taxon>Metazoa</taxon>
        <taxon>Spiralia</taxon>
        <taxon>Lophotrochozoa</taxon>
        <taxon>Mollusca</taxon>
        <taxon>Gastropoda</taxon>
        <taxon>Heterobranchia</taxon>
        <taxon>Euthyneura</taxon>
        <taxon>Panpulmonata</taxon>
        <taxon>Sacoglossa</taxon>
        <taxon>Placobranchoidea</taxon>
        <taxon>Plakobranchidae</taxon>
        <taxon>Elysia</taxon>
    </lineage>
</organism>
<evidence type="ECO:0000313" key="7">
    <source>
        <dbReference type="Proteomes" id="UP000271974"/>
    </source>
</evidence>
<dbReference type="InterPro" id="IPR050751">
    <property type="entry name" value="ECM_structural_protein"/>
</dbReference>
<keyword evidence="1" id="KW-0245">EGF-like domain</keyword>
<reference evidence="6 7" key="1">
    <citation type="submission" date="2019-01" db="EMBL/GenBank/DDBJ databases">
        <title>A draft genome assembly of the solar-powered sea slug Elysia chlorotica.</title>
        <authorList>
            <person name="Cai H."/>
            <person name="Li Q."/>
            <person name="Fang X."/>
            <person name="Li J."/>
            <person name="Curtis N.E."/>
            <person name="Altenburger A."/>
            <person name="Shibata T."/>
            <person name="Feng M."/>
            <person name="Maeda T."/>
            <person name="Schwartz J.A."/>
            <person name="Shigenobu S."/>
            <person name="Lundholm N."/>
            <person name="Nishiyama T."/>
            <person name="Yang H."/>
            <person name="Hasebe M."/>
            <person name="Li S."/>
            <person name="Pierce S.K."/>
            <person name="Wang J."/>
        </authorList>
    </citation>
    <scope>NUCLEOTIDE SEQUENCE [LARGE SCALE GENOMIC DNA]</scope>
    <source>
        <strain evidence="6">EC2010</strain>
        <tissue evidence="6">Whole organism of an adult</tissue>
    </source>
</reference>
<proteinExistence type="predicted"/>
<evidence type="ECO:0000259" key="5">
    <source>
        <dbReference type="PROSITE" id="PS01186"/>
    </source>
</evidence>
<keyword evidence="7" id="KW-1185">Reference proteome</keyword>
<name>A0A433SPS3_ELYCH</name>
<sequence>MYNLFSFKPSSHNLDLLYNQISPPAVANAVVNTEYEVNRRLQRYVMVATYTCMGGFKLRDPLNTQLFCRSMVWGADVWPDCIAEDDLCEIDNGGCAHYCTPQGKNRYACSCQEGFNLASDAKTCKDANECAIDNGGCEQECFNTFGSFFCSCRDGFAPKDFACIGEFVQAELLGVSQAS</sequence>
<dbReference type="OrthoDB" id="6159735at2759"/>